<sequence>MALLTALILAPLNLQSTKSGRSAADIAIEAPEGGQTGKELKSGRAAQALRLIAGWWVSARKAAEWGAPRLQIFQPRSKSAG</sequence>
<reference evidence="1" key="1">
    <citation type="submission" date="2015-10" db="EMBL/GenBank/DDBJ databases">
        <authorList>
            <person name="Gilbert D.G."/>
        </authorList>
    </citation>
    <scope>NUCLEOTIDE SEQUENCE</scope>
</reference>
<gene>
    <name evidence="1" type="ORF">MGWOODY_Smn2178</name>
</gene>
<accession>A0A160TRG6</accession>
<dbReference type="AlphaFoldDB" id="A0A160TRG6"/>
<dbReference type="EMBL" id="CZQE01000386">
    <property type="protein sequence ID" value="CUS46704.1"/>
    <property type="molecule type" value="Genomic_DNA"/>
</dbReference>
<evidence type="ECO:0000313" key="1">
    <source>
        <dbReference type="EMBL" id="CUS46704.1"/>
    </source>
</evidence>
<protein>
    <submittedName>
        <fullName evidence="1">Uncharacterized protein</fullName>
    </submittedName>
</protein>
<proteinExistence type="predicted"/>
<organism evidence="1">
    <name type="scientific">hydrothermal vent metagenome</name>
    <dbReference type="NCBI Taxonomy" id="652676"/>
    <lineage>
        <taxon>unclassified sequences</taxon>
        <taxon>metagenomes</taxon>
        <taxon>ecological metagenomes</taxon>
    </lineage>
</organism>
<name>A0A160TRG6_9ZZZZ</name>